<keyword evidence="16" id="KW-1185">Reference proteome</keyword>
<evidence type="ECO:0000256" key="5">
    <source>
        <dbReference type="ARBA" id="ARBA00022723"/>
    </source>
</evidence>
<dbReference type="FunFam" id="3.20.20.10:FF:000016">
    <property type="entry name" value="D-serine dehydratase"/>
    <property type="match status" value="1"/>
</dbReference>
<dbReference type="AlphaFoldDB" id="A0AA39V9A3"/>
<evidence type="ECO:0000256" key="10">
    <source>
        <dbReference type="ARBA" id="ARBA00055764"/>
    </source>
</evidence>
<dbReference type="InterPro" id="IPR051466">
    <property type="entry name" value="D-amino_acid_metab_enzyme"/>
</dbReference>
<gene>
    <name evidence="15" type="ORF">JMJ35_002254</name>
</gene>
<dbReference type="Gene3D" id="3.20.20.10">
    <property type="entry name" value="Alanine racemase"/>
    <property type="match status" value="1"/>
</dbReference>
<dbReference type="InterPro" id="IPR026956">
    <property type="entry name" value="D-ser_dehydrat-like_dom"/>
</dbReference>
<dbReference type="GO" id="GO:0036088">
    <property type="term" value="P:D-serine catabolic process"/>
    <property type="evidence" value="ECO:0007669"/>
    <property type="project" value="TreeGrafter"/>
</dbReference>
<evidence type="ECO:0000256" key="7">
    <source>
        <dbReference type="ARBA" id="ARBA00022898"/>
    </source>
</evidence>
<dbReference type="PANTHER" id="PTHR28004:SF2">
    <property type="entry name" value="D-SERINE DEHYDRATASE"/>
    <property type="match status" value="1"/>
</dbReference>
<keyword evidence="6" id="KW-0862">Zinc</keyword>
<dbReference type="Gene3D" id="2.40.37.20">
    <property type="entry name" value="D-serine dehydratase-like domain"/>
    <property type="match status" value="1"/>
</dbReference>
<evidence type="ECO:0000256" key="9">
    <source>
        <dbReference type="ARBA" id="ARBA00051198"/>
    </source>
</evidence>
<comment type="similarity">
    <text evidence="3">Belongs to the DSD1 family.</text>
</comment>
<comment type="cofactor">
    <cofactor evidence="1">
        <name>pyridoxal 5'-phosphate</name>
        <dbReference type="ChEBI" id="CHEBI:597326"/>
    </cofactor>
</comment>
<feature type="domain" description="D-serine dehydratase-like" evidence="14">
    <location>
        <begin position="351"/>
        <end position="462"/>
    </location>
</feature>
<dbReference type="Proteomes" id="UP001166286">
    <property type="component" value="Unassembled WGS sequence"/>
</dbReference>
<dbReference type="GO" id="GO:0009636">
    <property type="term" value="P:response to toxic substance"/>
    <property type="evidence" value="ECO:0007669"/>
    <property type="project" value="UniProtKB-KW"/>
</dbReference>
<dbReference type="Pfam" id="PF14031">
    <property type="entry name" value="D-ser_dehydrat"/>
    <property type="match status" value="1"/>
</dbReference>
<dbReference type="SMART" id="SM01119">
    <property type="entry name" value="D-ser_dehydrat"/>
    <property type="match status" value="1"/>
</dbReference>
<dbReference type="Pfam" id="PF01168">
    <property type="entry name" value="Ala_racemase_N"/>
    <property type="match status" value="1"/>
</dbReference>
<comment type="cofactor">
    <cofactor evidence="2">
        <name>Zn(2+)</name>
        <dbReference type="ChEBI" id="CHEBI:29105"/>
    </cofactor>
</comment>
<evidence type="ECO:0000256" key="11">
    <source>
        <dbReference type="ARBA" id="ARBA00066349"/>
    </source>
</evidence>
<dbReference type="PANTHER" id="PTHR28004">
    <property type="entry name" value="ZGC:162816-RELATED"/>
    <property type="match status" value="1"/>
</dbReference>
<keyword evidence="4" id="KW-0216">Detoxification</keyword>
<keyword evidence="7" id="KW-0663">Pyridoxal phosphate</keyword>
<comment type="caution">
    <text evidence="15">The sequence shown here is derived from an EMBL/GenBank/DDBJ whole genome shotgun (WGS) entry which is preliminary data.</text>
</comment>
<evidence type="ECO:0000313" key="16">
    <source>
        <dbReference type="Proteomes" id="UP001166286"/>
    </source>
</evidence>
<organism evidence="15 16">
    <name type="scientific">Cladonia borealis</name>
    <dbReference type="NCBI Taxonomy" id="184061"/>
    <lineage>
        <taxon>Eukaryota</taxon>
        <taxon>Fungi</taxon>
        <taxon>Dikarya</taxon>
        <taxon>Ascomycota</taxon>
        <taxon>Pezizomycotina</taxon>
        <taxon>Lecanoromycetes</taxon>
        <taxon>OSLEUM clade</taxon>
        <taxon>Lecanoromycetidae</taxon>
        <taxon>Lecanorales</taxon>
        <taxon>Lecanorineae</taxon>
        <taxon>Cladoniaceae</taxon>
        <taxon>Cladonia</taxon>
    </lineage>
</organism>
<dbReference type="EC" id="4.3.1.18" evidence="11"/>
<dbReference type="InterPro" id="IPR001608">
    <property type="entry name" value="Ala_racemase_N"/>
</dbReference>
<dbReference type="InterPro" id="IPR029066">
    <property type="entry name" value="PLP-binding_barrel"/>
</dbReference>
<dbReference type="GO" id="GO:0008721">
    <property type="term" value="F:D-serine ammonia-lyase activity"/>
    <property type="evidence" value="ECO:0007669"/>
    <property type="project" value="UniProtKB-EC"/>
</dbReference>
<keyword evidence="8" id="KW-0456">Lyase</keyword>
<name>A0AA39V9A3_9LECA</name>
<evidence type="ECO:0000256" key="3">
    <source>
        <dbReference type="ARBA" id="ARBA00005323"/>
    </source>
</evidence>
<dbReference type="EMBL" id="JAFEKC020000004">
    <property type="protein sequence ID" value="KAK0514875.1"/>
    <property type="molecule type" value="Genomic_DNA"/>
</dbReference>
<evidence type="ECO:0000256" key="12">
    <source>
        <dbReference type="ARBA" id="ARBA00069616"/>
    </source>
</evidence>
<evidence type="ECO:0000256" key="13">
    <source>
        <dbReference type="ARBA" id="ARBA00075219"/>
    </source>
</evidence>
<comment type="catalytic activity">
    <reaction evidence="9">
        <text>D-serine = pyruvate + NH4(+)</text>
        <dbReference type="Rhea" id="RHEA:13977"/>
        <dbReference type="ChEBI" id="CHEBI:15361"/>
        <dbReference type="ChEBI" id="CHEBI:28938"/>
        <dbReference type="ChEBI" id="CHEBI:35247"/>
        <dbReference type="EC" id="4.3.1.18"/>
    </reaction>
    <physiologicalReaction direction="left-to-right" evidence="9">
        <dbReference type="Rhea" id="RHEA:13978"/>
    </physiologicalReaction>
</comment>
<dbReference type="GO" id="GO:0046872">
    <property type="term" value="F:metal ion binding"/>
    <property type="evidence" value="ECO:0007669"/>
    <property type="project" value="UniProtKB-KW"/>
</dbReference>
<evidence type="ECO:0000256" key="4">
    <source>
        <dbReference type="ARBA" id="ARBA00022575"/>
    </source>
</evidence>
<proteinExistence type="inferred from homology"/>
<dbReference type="SUPFAM" id="SSF51419">
    <property type="entry name" value="PLP-binding barrel"/>
    <property type="match status" value="1"/>
</dbReference>
<evidence type="ECO:0000256" key="1">
    <source>
        <dbReference type="ARBA" id="ARBA00001933"/>
    </source>
</evidence>
<evidence type="ECO:0000256" key="8">
    <source>
        <dbReference type="ARBA" id="ARBA00023239"/>
    </source>
</evidence>
<accession>A0AA39V9A3</accession>
<sequence>MAAAPGALFPCPSKEELAKAFIGKRLGDVPTPAAVLDRAVVERNCRQMLEACQALDVDFRPHVKTHKTTEVTLLQLGDASNGIKLIVSTIAEAEHLSDHLHDAHKNGKPVNVLYGVPLPPSQIQRLIELRNKIGPYGISVLVDHPSQLEIAPAFKRATGGPLQLFVKIDTGYHRAGLDFTTKAFGNLMHRIYSLEETGTVTLVGFYSHAGHSYGGSSESDAIALLIEEIQGLKKAVAQAIVYRQRYEHSQTRSVGHSQPRYVLSVGATPTATSLQNFLSLSPQSSPTDTEQLLRRAEALIESVKALGLTLELHAGVYPFLDMQQLATKASPSAAVKDSASQEPTITTVDIALTVMTEVASLYGDRESPEALIAAGSLALGREPCKSYSGWGIVSAWGMPSTSNAEGRSGWQVGRISQEHGILTKDTNASVEPMELMIGQKVRIWPNHACVAGAGFGWYLIVDSSLPDDRQDEIVDVFVRWRGW</sequence>
<keyword evidence="5" id="KW-0479">Metal-binding</keyword>
<evidence type="ECO:0000256" key="2">
    <source>
        <dbReference type="ARBA" id="ARBA00001947"/>
    </source>
</evidence>
<protein>
    <recommendedName>
        <fullName evidence="12">D-serine dehydratase</fullName>
        <ecNumber evidence="11">4.3.1.18</ecNumber>
    </recommendedName>
    <alternativeName>
        <fullName evidence="13">D-serine deaminase</fullName>
    </alternativeName>
</protein>
<evidence type="ECO:0000259" key="14">
    <source>
        <dbReference type="SMART" id="SM01119"/>
    </source>
</evidence>
<dbReference type="InterPro" id="IPR042208">
    <property type="entry name" value="D-ser_dehydrat-like_sf"/>
</dbReference>
<evidence type="ECO:0000256" key="6">
    <source>
        <dbReference type="ARBA" id="ARBA00022833"/>
    </source>
</evidence>
<comment type="function">
    <text evidence="10">Catalyzes the conversion of D-serine to pyruvate and ammonia. May play a role in D-serine detoxification.</text>
</comment>
<evidence type="ECO:0000313" key="15">
    <source>
        <dbReference type="EMBL" id="KAK0514875.1"/>
    </source>
</evidence>
<reference evidence="15" key="1">
    <citation type="submission" date="2023-03" db="EMBL/GenBank/DDBJ databases">
        <title>Complete genome of Cladonia borealis.</title>
        <authorList>
            <person name="Park H."/>
        </authorList>
    </citation>
    <scope>NUCLEOTIDE SEQUENCE</scope>
    <source>
        <strain evidence="15">ANT050790</strain>
    </source>
</reference>